<dbReference type="GO" id="GO:0030170">
    <property type="term" value="F:pyridoxal phosphate binding"/>
    <property type="evidence" value="ECO:0007669"/>
    <property type="project" value="InterPro"/>
</dbReference>
<organism evidence="8 9">
    <name type="scientific">Umboniibacter marinipuniceus</name>
    <dbReference type="NCBI Taxonomy" id="569599"/>
    <lineage>
        <taxon>Bacteria</taxon>
        <taxon>Pseudomonadati</taxon>
        <taxon>Pseudomonadota</taxon>
        <taxon>Gammaproteobacteria</taxon>
        <taxon>Cellvibrionales</taxon>
        <taxon>Cellvibrionaceae</taxon>
        <taxon>Umboniibacter</taxon>
    </lineage>
</organism>
<dbReference type="Pfam" id="PF00155">
    <property type="entry name" value="Aminotran_1_2"/>
    <property type="match status" value="1"/>
</dbReference>
<evidence type="ECO:0000256" key="4">
    <source>
        <dbReference type="ARBA" id="ARBA00022679"/>
    </source>
</evidence>
<accession>A0A3M0A245</accession>
<evidence type="ECO:0000256" key="1">
    <source>
        <dbReference type="ARBA" id="ARBA00001933"/>
    </source>
</evidence>
<dbReference type="InterPro" id="IPR004839">
    <property type="entry name" value="Aminotransferase_I/II_large"/>
</dbReference>
<dbReference type="EC" id="2.6.1.2" evidence="6"/>
<comment type="caution">
    <text evidence="8">The sequence shown here is derived from an EMBL/GenBank/DDBJ whole genome shotgun (WGS) entry which is preliminary data.</text>
</comment>
<keyword evidence="9" id="KW-1185">Reference proteome</keyword>
<dbReference type="PANTHER" id="PTHR43488:SF2">
    <property type="entry name" value="GLUTAMATE-PYRUVATE AMINOTRANSFERASE ALAA"/>
    <property type="match status" value="1"/>
</dbReference>
<dbReference type="CDD" id="cd00609">
    <property type="entry name" value="AAT_like"/>
    <property type="match status" value="1"/>
</dbReference>
<reference evidence="8 9" key="1">
    <citation type="submission" date="2018-10" db="EMBL/GenBank/DDBJ databases">
        <title>Genomic Encyclopedia of Type Strains, Phase IV (KMG-IV): sequencing the most valuable type-strain genomes for metagenomic binning, comparative biology and taxonomic classification.</title>
        <authorList>
            <person name="Goeker M."/>
        </authorList>
    </citation>
    <scope>NUCLEOTIDE SEQUENCE [LARGE SCALE GENOMIC DNA]</scope>
    <source>
        <strain evidence="8 9">DSM 25080</strain>
    </source>
</reference>
<dbReference type="OrthoDB" id="9803354at2"/>
<evidence type="ECO:0000313" key="9">
    <source>
        <dbReference type="Proteomes" id="UP000267187"/>
    </source>
</evidence>
<dbReference type="EMBL" id="REFJ01000005">
    <property type="protein sequence ID" value="RMA78717.1"/>
    <property type="molecule type" value="Genomic_DNA"/>
</dbReference>
<dbReference type="SUPFAM" id="SSF53383">
    <property type="entry name" value="PLP-dependent transferases"/>
    <property type="match status" value="1"/>
</dbReference>
<gene>
    <name evidence="8" type="ORF">DFR27_2048</name>
</gene>
<dbReference type="InterPro" id="IPR015422">
    <property type="entry name" value="PyrdxlP-dep_Trfase_small"/>
</dbReference>
<evidence type="ECO:0000313" key="8">
    <source>
        <dbReference type="EMBL" id="RMA78717.1"/>
    </source>
</evidence>
<keyword evidence="5" id="KW-0663">Pyridoxal phosphate</keyword>
<keyword evidence="3" id="KW-0032">Aminotransferase</keyword>
<dbReference type="AlphaFoldDB" id="A0A3M0A245"/>
<feature type="domain" description="Aminotransferase class I/classII large" evidence="7">
    <location>
        <begin position="34"/>
        <end position="390"/>
    </location>
</feature>
<keyword evidence="4" id="KW-0808">Transferase</keyword>
<evidence type="ECO:0000256" key="3">
    <source>
        <dbReference type="ARBA" id="ARBA00022576"/>
    </source>
</evidence>
<proteinExistence type="inferred from homology"/>
<evidence type="ECO:0000256" key="5">
    <source>
        <dbReference type="ARBA" id="ARBA00022898"/>
    </source>
</evidence>
<dbReference type="Gene3D" id="3.40.640.10">
    <property type="entry name" value="Type I PLP-dependent aspartate aminotransferase-like (Major domain)"/>
    <property type="match status" value="1"/>
</dbReference>
<protein>
    <recommendedName>
        <fullName evidence="6">alanine transaminase</fullName>
        <ecNumber evidence="6">2.6.1.2</ecNumber>
    </recommendedName>
</protein>
<evidence type="ECO:0000256" key="6">
    <source>
        <dbReference type="ARBA" id="ARBA00026106"/>
    </source>
</evidence>
<dbReference type="InterPro" id="IPR015424">
    <property type="entry name" value="PyrdxlP-dep_Trfase"/>
</dbReference>
<comment type="similarity">
    <text evidence="2">Belongs to the class-I pyridoxal-phosphate-dependent aminotransferase family.</text>
</comment>
<comment type="cofactor">
    <cofactor evidence="1">
        <name>pyridoxal 5'-phosphate</name>
        <dbReference type="ChEBI" id="CHEBI:597326"/>
    </cofactor>
</comment>
<dbReference type="InterPro" id="IPR051926">
    <property type="entry name" value="Ala_Aminotransferase"/>
</dbReference>
<evidence type="ECO:0000259" key="7">
    <source>
        <dbReference type="Pfam" id="PF00155"/>
    </source>
</evidence>
<name>A0A3M0A245_9GAMM</name>
<dbReference type="InterPro" id="IPR015421">
    <property type="entry name" value="PyrdxlP-dep_Trfase_major"/>
</dbReference>
<dbReference type="RefSeq" id="WP_121877366.1">
    <property type="nucleotide sequence ID" value="NZ_REFJ01000005.1"/>
</dbReference>
<sequence length="406" mass="45608">MRYQKSNRLNDVCYDIRGPVLEAAERLEREGHRIIKLNIGNPAAFQLDAPDEIIVDVIANLRKGEGYSNSKGLFSARKAIFQRWQANGLGHIDINHIWLGNGVSELISLATSALLNHNDEVLIPAPDYPLWTAAVTLAGATPRHYQCNEDLGWEPNIEHIRSLINPNTKALVLINPNNPTGAVYSRECLIQIAELAKQHQLVVFADEIYDRIIYDDAEHIPFAQFAEQFLCLSFNGLSKSHRLAGFRSGWMVASGCVEEASDLIEGINMLASMRLCSNVPAQLAIQTALGGHQTIDDLVAPGGRLYEQRNRAYELLTAIEGISCVKAQAALYLFVKIDTNIYAVPDDEELVLQFLLQQHILLVQGSAFNVPEKHYLRFVFLPHIEDLVVAIERLETFLQQYKRHDY</sequence>
<dbReference type="PANTHER" id="PTHR43488">
    <property type="entry name" value="GLUTAMATE-PYRUVATE AMINOTRANSFERASE ALAA"/>
    <property type="match status" value="1"/>
</dbReference>
<dbReference type="Gene3D" id="3.90.1150.10">
    <property type="entry name" value="Aspartate Aminotransferase, domain 1"/>
    <property type="match status" value="1"/>
</dbReference>
<dbReference type="Proteomes" id="UP000267187">
    <property type="component" value="Unassembled WGS sequence"/>
</dbReference>
<evidence type="ECO:0000256" key="2">
    <source>
        <dbReference type="ARBA" id="ARBA00007441"/>
    </source>
</evidence>
<dbReference type="GO" id="GO:0004021">
    <property type="term" value="F:L-alanine:2-oxoglutarate aminotransferase activity"/>
    <property type="evidence" value="ECO:0007669"/>
    <property type="project" value="UniProtKB-EC"/>
</dbReference>